<evidence type="ECO:0000259" key="10">
    <source>
        <dbReference type="PROSITE" id="PS51194"/>
    </source>
</evidence>
<keyword evidence="4" id="KW-0378">Hydrolase</keyword>
<reference evidence="11 12" key="1">
    <citation type="submission" date="2024-01" db="EMBL/GenBank/DDBJ databases">
        <title>The genomes of 5 underutilized Papilionoideae crops provide insights into root nodulation and disease resistanc.</title>
        <authorList>
            <person name="Jiang F."/>
        </authorList>
    </citation>
    <scope>NUCLEOTIDE SEQUENCE [LARGE SCALE GENOMIC DNA]</scope>
    <source>
        <strain evidence="11">LVBAO_FW01</strain>
        <tissue evidence="11">Leaves</tissue>
    </source>
</reference>
<comment type="similarity">
    <text evidence="1">Belongs to the SNF2/RAD54 helicase family. RAD16 subfamily.</text>
</comment>
<evidence type="ECO:0000256" key="3">
    <source>
        <dbReference type="ARBA" id="ARBA00022771"/>
    </source>
</evidence>
<evidence type="ECO:0000256" key="2">
    <source>
        <dbReference type="ARBA" id="ARBA00022723"/>
    </source>
</evidence>
<dbReference type="InterPro" id="IPR001965">
    <property type="entry name" value="Znf_PHD"/>
</dbReference>
<dbReference type="EMBL" id="JAYMYQ010000007">
    <property type="protein sequence ID" value="KAK7321302.1"/>
    <property type="molecule type" value="Genomic_DNA"/>
</dbReference>
<feature type="compositionally biased region" description="Basic residues" evidence="7">
    <location>
        <begin position="1"/>
        <end position="10"/>
    </location>
</feature>
<dbReference type="PANTHER" id="PTHR45865">
    <property type="entry name" value="E3 UBIQUITIN-PROTEIN LIGASE SHPRH FAMILY MEMBER"/>
    <property type="match status" value="1"/>
</dbReference>
<dbReference type="Pfam" id="PF00176">
    <property type="entry name" value="SNF2-rel_dom"/>
    <property type="match status" value="1"/>
</dbReference>
<evidence type="ECO:0008006" key="13">
    <source>
        <dbReference type="Google" id="ProtNLM"/>
    </source>
</evidence>
<dbReference type="InterPro" id="IPR014001">
    <property type="entry name" value="Helicase_ATP-bd"/>
</dbReference>
<evidence type="ECO:0000259" key="9">
    <source>
        <dbReference type="PROSITE" id="PS51192"/>
    </source>
</evidence>
<dbReference type="InterPro" id="IPR013083">
    <property type="entry name" value="Znf_RING/FYVE/PHD"/>
</dbReference>
<dbReference type="InterPro" id="IPR048686">
    <property type="entry name" value="SHPRH_helical_1st"/>
</dbReference>
<dbReference type="PROSITE" id="PS01359">
    <property type="entry name" value="ZF_PHD_1"/>
    <property type="match status" value="1"/>
</dbReference>
<keyword evidence="3 6" id="KW-0863">Zinc-finger</keyword>
<evidence type="ECO:0000256" key="5">
    <source>
        <dbReference type="ARBA" id="ARBA00022833"/>
    </source>
</evidence>
<proteinExistence type="inferred from homology"/>
<dbReference type="InterPro" id="IPR048695">
    <property type="entry name" value="SHPRH_helical_2nd"/>
</dbReference>
<dbReference type="Gene3D" id="3.40.50.300">
    <property type="entry name" value="P-loop containing nucleotide triphosphate hydrolases"/>
    <property type="match status" value="1"/>
</dbReference>
<feature type="region of interest" description="Disordered" evidence="7">
    <location>
        <begin position="1"/>
        <end position="44"/>
    </location>
</feature>
<evidence type="ECO:0000256" key="7">
    <source>
        <dbReference type="SAM" id="MobiDB-lite"/>
    </source>
</evidence>
<keyword evidence="5" id="KW-0862">Zinc</keyword>
<accession>A0AAN9Q445</accession>
<dbReference type="GO" id="GO:0008270">
    <property type="term" value="F:zinc ion binding"/>
    <property type="evidence" value="ECO:0007669"/>
    <property type="project" value="UniProtKB-KW"/>
</dbReference>
<name>A0AAN9Q445_CANGL</name>
<dbReference type="Pfam" id="PF00097">
    <property type="entry name" value="zf-C3HC4"/>
    <property type="match status" value="1"/>
</dbReference>
<dbReference type="Pfam" id="PF00271">
    <property type="entry name" value="Helicase_C"/>
    <property type="match status" value="1"/>
</dbReference>
<dbReference type="SMART" id="SM00249">
    <property type="entry name" value="PHD"/>
    <property type="match status" value="1"/>
</dbReference>
<dbReference type="InterPro" id="IPR052583">
    <property type="entry name" value="ATP-helicase/E3_Ub-Ligase"/>
</dbReference>
<dbReference type="CDD" id="cd15517">
    <property type="entry name" value="PHD_TCF19_like"/>
    <property type="match status" value="1"/>
</dbReference>
<feature type="compositionally biased region" description="Polar residues" evidence="7">
    <location>
        <begin position="1325"/>
        <end position="1341"/>
    </location>
</feature>
<dbReference type="InterPro" id="IPR018957">
    <property type="entry name" value="Znf_C3HC4_RING-type"/>
</dbReference>
<dbReference type="InterPro" id="IPR019786">
    <property type="entry name" value="Zinc_finger_PHD-type_CS"/>
</dbReference>
<dbReference type="SUPFAM" id="SSF57903">
    <property type="entry name" value="FYVE/PHD zinc finger"/>
    <property type="match status" value="1"/>
</dbReference>
<dbReference type="Gene3D" id="3.40.50.10810">
    <property type="entry name" value="Tandem AAA-ATPase domain"/>
    <property type="match status" value="2"/>
</dbReference>
<dbReference type="SMART" id="SM00490">
    <property type="entry name" value="HELICc"/>
    <property type="match status" value="1"/>
</dbReference>
<evidence type="ECO:0000313" key="11">
    <source>
        <dbReference type="EMBL" id="KAK7321302.1"/>
    </source>
</evidence>
<dbReference type="InterPro" id="IPR027417">
    <property type="entry name" value="P-loop_NTPase"/>
</dbReference>
<dbReference type="Pfam" id="PF21325">
    <property type="entry name" value="SHPRH_helical-1st"/>
    <property type="match status" value="1"/>
</dbReference>
<dbReference type="InterPro" id="IPR001650">
    <property type="entry name" value="Helicase_C-like"/>
</dbReference>
<dbReference type="SUPFAM" id="SSF52540">
    <property type="entry name" value="P-loop containing nucleoside triphosphate hydrolases"/>
    <property type="match status" value="2"/>
</dbReference>
<dbReference type="InterPro" id="IPR038718">
    <property type="entry name" value="SNF2-like_sf"/>
</dbReference>
<dbReference type="PROSITE" id="PS51194">
    <property type="entry name" value="HELICASE_CTER"/>
    <property type="match status" value="1"/>
</dbReference>
<evidence type="ECO:0000256" key="4">
    <source>
        <dbReference type="ARBA" id="ARBA00022801"/>
    </source>
</evidence>
<dbReference type="PROSITE" id="PS51192">
    <property type="entry name" value="HELICASE_ATP_BIND_1"/>
    <property type="match status" value="1"/>
</dbReference>
<dbReference type="Pfam" id="PF21324">
    <property type="entry name" value="SHPRH_helical-2nd"/>
    <property type="match status" value="1"/>
</dbReference>
<comment type="caution">
    <text evidence="11">The sequence shown here is derived from an EMBL/GenBank/DDBJ whole genome shotgun (WGS) entry which is preliminary data.</text>
</comment>
<dbReference type="SUPFAM" id="SSF57850">
    <property type="entry name" value="RING/U-box"/>
    <property type="match status" value="1"/>
</dbReference>
<feature type="region of interest" description="Disordered" evidence="7">
    <location>
        <begin position="1322"/>
        <end position="1347"/>
    </location>
</feature>
<feature type="compositionally biased region" description="Basic and acidic residues" evidence="7">
    <location>
        <begin position="25"/>
        <end position="40"/>
    </location>
</feature>
<evidence type="ECO:0000259" key="8">
    <source>
        <dbReference type="PROSITE" id="PS50089"/>
    </source>
</evidence>
<organism evidence="11 12">
    <name type="scientific">Canavalia gladiata</name>
    <name type="common">Sword bean</name>
    <name type="synonym">Dolichos gladiatus</name>
    <dbReference type="NCBI Taxonomy" id="3824"/>
    <lineage>
        <taxon>Eukaryota</taxon>
        <taxon>Viridiplantae</taxon>
        <taxon>Streptophyta</taxon>
        <taxon>Embryophyta</taxon>
        <taxon>Tracheophyta</taxon>
        <taxon>Spermatophyta</taxon>
        <taxon>Magnoliopsida</taxon>
        <taxon>eudicotyledons</taxon>
        <taxon>Gunneridae</taxon>
        <taxon>Pentapetalae</taxon>
        <taxon>rosids</taxon>
        <taxon>fabids</taxon>
        <taxon>Fabales</taxon>
        <taxon>Fabaceae</taxon>
        <taxon>Papilionoideae</taxon>
        <taxon>50 kb inversion clade</taxon>
        <taxon>NPAAA clade</taxon>
        <taxon>indigoferoid/millettioid clade</taxon>
        <taxon>Phaseoleae</taxon>
        <taxon>Canavalia</taxon>
    </lineage>
</organism>
<evidence type="ECO:0000256" key="6">
    <source>
        <dbReference type="PROSITE-ProRule" id="PRU00175"/>
    </source>
</evidence>
<dbReference type="SMART" id="SM00184">
    <property type="entry name" value="RING"/>
    <property type="match status" value="1"/>
</dbReference>
<feature type="domain" description="RING-type" evidence="8">
    <location>
        <begin position="1357"/>
        <end position="1405"/>
    </location>
</feature>
<evidence type="ECO:0000313" key="12">
    <source>
        <dbReference type="Proteomes" id="UP001367508"/>
    </source>
</evidence>
<gene>
    <name evidence="11" type="ORF">VNO77_31806</name>
</gene>
<sequence>MGRRKSKPHRSGGIILETNATAEAELDKQNVTEPGEEAKDGAGGIDKPYFVEVDRSGWLSNEHLDISEIVLSDLNLREGFSGFDLSEDFYQDPQYLLRFRVCNVNDVIGRIKLGHWPVLPYTDIHLEFVKIVTVDHMETCTVLLSGIFDGPDEGVSGLIHLVSLKFVTLRPVLGIKLSEDIPSLRVRVEVLKSAFDACESLLDNSRQLWKKSMMNVMSWQHPEVMTSEVRYGCGSCMKMEVDPLMEMADGTCYTWKHARFDPAGFYEAIKPSKVEPMLEDDLPELLPKLRPYQRRAAFWMVEREKAMKESHGERERNQFHSPLCVPVDFLDISSKMFFNPFSGNISLCPETSSPYVFGGILADEMGLGKTVELLACIFAHRRSSSESDILIDSEPQGSGDQEVTLKRLKRERVECVCGAVSESLKYQGLWVQCDICDAWQHADCVGYSPKGKSLKSKQGCESKTYKTTIAVRDGEYVCQMCSELIQATESPITSGATLIVCPAPILPQWHDEIIRHTHPGSLKTCVYEGVRDTSLSNTSLMDISDLASADIVLTTYDVLKEDLSHDSDRHEGDRHFLRFQKRYPVIPTLLTRIYWWRVCLDEAQMVESNTTAATEMALRLHSKHCWCITGTPIQRKLDDLYGLLRFLKASPFDKYRWWTDVIRDPYERGDMGAMEFTHTIFKQIMWRSSKEHIADELDLPSQEECLSWLTLSPVEEHFYQRQHETCVSDAHEVIESLRNDILNRKVPGSVSLNGSSDPLITHTEAGKLLNALLKLRQACCHPQVGSSGLRSMQQSPMTMEEILMVLISKTKIEGEEALRKLVIALNGLAAIAAIQKDFSQAALLYNEALTLAEEHSEDFRLDPLLNIHIHHNLGEILPLATNVALVWPSKGKQFSGTSGVKVTKKHLILKVDCCLVKRRKIRGCDDINLTVPSKEASNIASSLSENDLNEDFEFNKLSASSVQSLIAECEDSKQKYLSVFSSKLSAAQQEFQNSYTQVCSAYRDSRTDQNAFWWLEALHHAEQNKDFSTELIRKIEEAISGTSNNSKSSRVAARFRGISSLKYQIQTGLDQLEASRKVLLDRLLEIDQTMEKPKEEDIERVGKCRNCQPNCDGPPCVLCELDELFQDYEARLFVLKNERGGIISSAEEAVDFQKKNFALNHFLSKLSQSNHSSAISDIHEESKKRNVGQRVVVSRSASELELILGVIKNYCKTRLGRDSVSVATKHLHVFEGMRKEFGHARSLALAQAQYLRAHDEIKMAVSRLHLRANENDKSLDALGENELSAASSSFSHDKFMSLTLLSQIKGKLRYLKGLVQSKQKLPLESPNSSSFRQETTAMSNSTEEKGALISKTDDETCPICQEKLGNQKMVFQCGHVTCCKCLFAMTEQKLQNSKLHNWVMCPTCRQHTDFGNIAYAVDAQNESSNSSMLHTINSSEKCEAEASIRVKGSYGTKIEAVTRRILWVKATDHKAKVLVFSSWNDVLDVLEHAFAANDITYIRMKGGRKAHVAISQFKERQNGTKGCEESTPKSIQVLLLLIQHGANGLNLLEAQHVILVEPLLNPAAEAQAISRVHRIGQKYKTLIHRFIVKDTVEESLYKLNRSRSNHSFISGNTKNQDQPVLTLKDVEALLSRAPLTIAESDENPNTDKNLRHLPPSMAAAIAAERRLNEQRT</sequence>
<dbReference type="PROSITE" id="PS50089">
    <property type="entry name" value="ZF_RING_2"/>
    <property type="match status" value="1"/>
</dbReference>
<keyword evidence="2" id="KW-0479">Metal-binding</keyword>
<dbReference type="Proteomes" id="UP001367508">
    <property type="component" value="Unassembled WGS sequence"/>
</dbReference>
<evidence type="ECO:0000256" key="1">
    <source>
        <dbReference type="ARBA" id="ARBA00008438"/>
    </source>
</evidence>
<dbReference type="CDD" id="cd18793">
    <property type="entry name" value="SF2_C_SNF"/>
    <property type="match status" value="1"/>
</dbReference>
<dbReference type="InterPro" id="IPR000330">
    <property type="entry name" value="SNF2_N"/>
</dbReference>
<dbReference type="GO" id="GO:0016787">
    <property type="term" value="F:hydrolase activity"/>
    <property type="evidence" value="ECO:0007669"/>
    <property type="project" value="UniProtKB-KW"/>
</dbReference>
<feature type="domain" description="Helicase C-terminal" evidence="10">
    <location>
        <begin position="1456"/>
        <end position="1627"/>
    </location>
</feature>
<dbReference type="GO" id="GO:0005524">
    <property type="term" value="F:ATP binding"/>
    <property type="evidence" value="ECO:0007669"/>
    <property type="project" value="InterPro"/>
</dbReference>
<dbReference type="CDD" id="cd18070">
    <property type="entry name" value="DEXQc_SHPRH"/>
    <property type="match status" value="1"/>
</dbReference>
<keyword evidence="12" id="KW-1185">Reference proteome</keyword>
<dbReference type="InterPro" id="IPR001841">
    <property type="entry name" value="Znf_RING"/>
</dbReference>
<dbReference type="InterPro" id="IPR049730">
    <property type="entry name" value="SNF2/RAD54-like_C"/>
</dbReference>
<feature type="domain" description="Helicase ATP-binding" evidence="9">
    <location>
        <begin position="487"/>
        <end position="650"/>
    </location>
</feature>
<dbReference type="SMART" id="SM00487">
    <property type="entry name" value="DEXDc"/>
    <property type="match status" value="1"/>
</dbReference>
<dbReference type="InterPro" id="IPR011011">
    <property type="entry name" value="Znf_FYVE_PHD"/>
</dbReference>
<dbReference type="Gene3D" id="3.30.40.10">
    <property type="entry name" value="Zinc/RING finger domain, C3HC4 (zinc finger)"/>
    <property type="match status" value="2"/>
</dbReference>
<dbReference type="PANTHER" id="PTHR45865:SF1">
    <property type="entry name" value="E3 UBIQUITIN-PROTEIN LIGASE SHPRH"/>
    <property type="match status" value="1"/>
</dbReference>
<protein>
    <recommendedName>
        <fullName evidence="13">E3 ubiquitin-protein ligase SHPRH</fullName>
    </recommendedName>
</protein>